<sequence>MKFALDENKRRIKPTKSGQKAFCPLCDGLVIGKCGEIYEWHWQHKGFRDCDSWNETETEWHLNWKSKFPENWQEIIIENDNEKHIADIKTKKGLVIEFQNSNISSSTIKIRENFYQDMIWVVNAIGFKNNLKCKSLVSTNLKELGINQNQLLNSVNELYTRELKTLSEEYKEISEDVDNLLDKVKLKQNKVNRLKEREVNFIEFSDSIIKKWIKDAYIDDYETDEIRRKIDLVDKTNLKNIRNNIHKLQDIILKNEEKLKAINNLENYDLEGIIYKIVPYNKISSTSFYKTIAILKESKNSLFPKIIQFKNEMEFKRISSKIEQYEFAINLTIYTDELQKDTEINNQKIIFFENSFSILKDKISNELYLNLKNLIKEITKEINDIKIIISNLKDKLKNLEDEKLQIFKNQKIEQDKSYKKLEKDYIDKKFQIMKDYKGIYKFHWKNERKSWKESNCTIYFDIGESYLLKRIDEDRLKKIEIKDFMNFHLGN</sequence>
<organism evidence="2 3">
    <name type="scientific">Faecalibacter macacae</name>
    <dbReference type="NCBI Taxonomy" id="1859289"/>
    <lineage>
        <taxon>Bacteria</taxon>
        <taxon>Pseudomonadati</taxon>
        <taxon>Bacteroidota</taxon>
        <taxon>Flavobacteriia</taxon>
        <taxon>Flavobacteriales</taxon>
        <taxon>Weeksellaceae</taxon>
        <taxon>Faecalibacter</taxon>
    </lineage>
</organism>
<protein>
    <recommendedName>
        <fullName evidence="4">Competence protein</fullName>
    </recommendedName>
</protein>
<gene>
    <name evidence="2" type="ORF">EAH69_08045</name>
</gene>
<name>A0A3L9MGM8_9FLAO</name>
<accession>A0A3L9MGM8</accession>
<dbReference type="OrthoDB" id="4212451at2"/>
<feature type="coiled-coil region" evidence="1">
    <location>
        <begin position="149"/>
        <end position="197"/>
    </location>
</feature>
<keyword evidence="1" id="KW-0175">Coiled coil</keyword>
<evidence type="ECO:0008006" key="4">
    <source>
        <dbReference type="Google" id="ProtNLM"/>
    </source>
</evidence>
<comment type="caution">
    <text evidence="2">The sequence shown here is derived from an EMBL/GenBank/DDBJ whole genome shotgun (WGS) entry which is preliminary data.</text>
</comment>
<evidence type="ECO:0000256" key="1">
    <source>
        <dbReference type="SAM" id="Coils"/>
    </source>
</evidence>
<dbReference type="AlphaFoldDB" id="A0A3L9MGM8"/>
<feature type="coiled-coil region" evidence="1">
    <location>
        <begin position="375"/>
        <end position="409"/>
    </location>
</feature>
<keyword evidence="3" id="KW-1185">Reference proteome</keyword>
<dbReference type="EMBL" id="RDOJ01000009">
    <property type="protein sequence ID" value="RLZ09729.1"/>
    <property type="molecule type" value="Genomic_DNA"/>
</dbReference>
<evidence type="ECO:0000313" key="2">
    <source>
        <dbReference type="EMBL" id="RLZ09729.1"/>
    </source>
</evidence>
<dbReference type="Proteomes" id="UP000275348">
    <property type="component" value="Unassembled WGS sequence"/>
</dbReference>
<dbReference type="RefSeq" id="WP_121934682.1">
    <property type="nucleotide sequence ID" value="NZ_RDOJ01000009.1"/>
</dbReference>
<reference evidence="2 3" key="1">
    <citation type="submission" date="2018-10" db="EMBL/GenBank/DDBJ databases">
        <authorList>
            <person name="Chen X."/>
        </authorList>
    </citation>
    <scope>NUCLEOTIDE SEQUENCE [LARGE SCALE GENOMIC DNA]</scope>
    <source>
        <strain evidence="2 3">YIM 102668</strain>
    </source>
</reference>
<proteinExistence type="predicted"/>
<evidence type="ECO:0000313" key="3">
    <source>
        <dbReference type="Proteomes" id="UP000275348"/>
    </source>
</evidence>